<organism evidence="1 2">
    <name type="scientific">Secundilactobacillus odoratitofui DSM 19909 = JCM 15043</name>
    <dbReference type="NCBI Taxonomy" id="1423776"/>
    <lineage>
        <taxon>Bacteria</taxon>
        <taxon>Bacillati</taxon>
        <taxon>Bacillota</taxon>
        <taxon>Bacilli</taxon>
        <taxon>Lactobacillales</taxon>
        <taxon>Lactobacillaceae</taxon>
        <taxon>Secundilactobacillus</taxon>
    </lineage>
</organism>
<dbReference type="PATRIC" id="fig|1423776.4.peg.589"/>
<dbReference type="STRING" id="1423776.FD04_GL000585"/>
<evidence type="ECO:0000313" key="2">
    <source>
        <dbReference type="Proteomes" id="UP000051160"/>
    </source>
</evidence>
<keyword evidence="2" id="KW-1185">Reference proteome</keyword>
<accession>A0A0R1LSN7</accession>
<proteinExistence type="predicted"/>
<sequence length="84" mass="9722">MYFGIDNKSTFGINQFYNKHKKLISSGCGWGINNKLHYRKLSKTKYQLVDYFGKSKDYHTVKLHGHKATISNTGTSVMFTKIKK</sequence>
<gene>
    <name evidence="1" type="ORF">FD04_GL000585</name>
</gene>
<dbReference type="AlphaFoldDB" id="A0A0R1LSN7"/>
<comment type="caution">
    <text evidence="1">The sequence shown here is derived from an EMBL/GenBank/DDBJ whole genome shotgun (WGS) entry which is preliminary data.</text>
</comment>
<evidence type="ECO:0000313" key="1">
    <source>
        <dbReference type="EMBL" id="KRK98844.1"/>
    </source>
</evidence>
<name>A0A0R1LSN7_9LACO</name>
<dbReference type="Proteomes" id="UP000051160">
    <property type="component" value="Unassembled WGS sequence"/>
</dbReference>
<protein>
    <submittedName>
        <fullName evidence="1">Uncharacterized protein</fullName>
    </submittedName>
</protein>
<dbReference type="EMBL" id="AZEE01000027">
    <property type="protein sequence ID" value="KRK98844.1"/>
    <property type="molecule type" value="Genomic_DNA"/>
</dbReference>
<reference evidence="1 2" key="1">
    <citation type="journal article" date="2015" name="Genome Announc.">
        <title>Expanding the biotechnology potential of lactobacilli through comparative genomics of 213 strains and associated genera.</title>
        <authorList>
            <person name="Sun Z."/>
            <person name="Harris H.M."/>
            <person name="McCann A."/>
            <person name="Guo C."/>
            <person name="Argimon S."/>
            <person name="Zhang W."/>
            <person name="Yang X."/>
            <person name="Jeffery I.B."/>
            <person name="Cooney J.C."/>
            <person name="Kagawa T.F."/>
            <person name="Liu W."/>
            <person name="Song Y."/>
            <person name="Salvetti E."/>
            <person name="Wrobel A."/>
            <person name="Rasinkangas P."/>
            <person name="Parkhill J."/>
            <person name="Rea M.C."/>
            <person name="O'Sullivan O."/>
            <person name="Ritari J."/>
            <person name="Douillard F.P."/>
            <person name="Paul Ross R."/>
            <person name="Yang R."/>
            <person name="Briner A.E."/>
            <person name="Felis G.E."/>
            <person name="de Vos W.M."/>
            <person name="Barrangou R."/>
            <person name="Klaenhammer T.R."/>
            <person name="Caufield P.W."/>
            <person name="Cui Y."/>
            <person name="Zhang H."/>
            <person name="O'Toole P.W."/>
        </authorList>
    </citation>
    <scope>NUCLEOTIDE SEQUENCE [LARGE SCALE GENOMIC DNA]</scope>
    <source>
        <strain evidence="1 2">DSM 19909</strain>
    </source>
</reference>